<dbReference type="Pfam" id="PF21687">
    <property type="entry name" value="T2SSK_1st"/>
    <property type="match status" value="1"/>
</dbReference>
<dbReference type="SUPFAM" id="SSF54523">
    <property type="entry name" value="Pili subunits"/>
    <property type="match status" value="1"/>
</dbReference>
<keyword evidence="7" id="KW-0653">Protein transport</keyword>
<dbReference type="InterPro" id="IPR005628">
    <property type="entry name" value="GspK"/>
</dbReference>
<keyword evidence="4 10" id="KW-1003">Cell membrane</keyword>
<evidence type="ECO:0000313" key="14">
    <source>
        <dbReference type="EMBL" id="KIF82968.1"/>
    </source>
</evidence>
<evidence type="ECO:0000256" key="4">
    <source>
        <dbReference type="ARBA" id="ARBA00022475"/>
    </source>
</evidence>
<dbReference type="InterPro" id="IPR045584">
    <property type="entry name" value="Pilin-like"/>
</dbReference>
<evidence type="ECO:0000259" key="12">
    <source>
        <dbReference type="Pfam" id="PF03934"/>
    </source>
</evidence>
<dbReference type="PANTHER" id="PTHR38831:SF1">
    <property type="entry name" value="TYPE II SECRETION SYSTEM PROTEIN K-RELATED"/>
    <property type="match status" value="1"/>
</dbReference>
<dbReference type="OrthoDB" id="5293133at2"/>
<dbReference type="NCBIfam" id="NF037980">
    <property type="entry name" value="T2SS_GspK"/>
    <property type="match status" value="1"/>
</dbReference>
<dbReference type="STRING" id="709839.TSA66_22505"/>
<keyword evidence="9 10" id="KW-0472">Membrane</keyword>
<comment type="subcellular location">
    <subcellularLocation>
        <location evidence="1 10">Cell inner membrane</location>
    </subcellularLocation>
</comment>
<dbReference type="GO" id="GO:0005886">
    <property type="term" value="C:plasma membrane"/>
    <property type="evidence" value="ECO:0007669"/>
    <property type="project" value="UniProtKB-SubCell"/>
</dbReference>
<evidence type="ECO:0000256" key="6">
    <source>
        <dbReference type="ARBA" id="ARBA00022692"/>
    </source>
</evidence>
<organism evidence="14 15">
    <name type="scientific">Noviherbaspirillum autotrophicum</name>
    <dbReference type="NCBI Taxonomy" id="709839"/>
    <lineage>
        <taxon>Bacteria</taxon>
        <taxon>Pseudomonadati</taxon>
        <taxon>Pseudomonadota</taxon>
        <taxon>Betaproteobacteria</taxon>
        <taxon>Burkholderiales</taxon>
        <taxon>Oxalobacteraceae</taxon>
        <taxon>Noviherbaspirillum</taxon>
    </lineage>
</organism>
<evidence type="ECO:0000256" key="1">
    <source>
        <dbReference type="ARBA" id="ARBA00004533"/>
    </source>
</evidence>
<evidence type="ECO:0000256" key="5">
    <source>
        <dbReference type="ARBA" id="ARBA00022519"/>
    </source>
</evidence>
<evidence type="ECO:0000256" key="7">
    <source>
        <dbReference type="ARBA" id="ARBA00022927"/>
    </source>
</evidence>
<feature type="domain" description="T2SS protein K second SAM-like" evidence="12">
    <location>
        <begin position="228"/>
        <end position="287"/>
    </location>
</feature>
<dbReference type="GO" id="GO:0009306">
    <property type="term" value="P:protein secretion"/>
    <property type="evidence" value="ECO:0007669"/>
    <property type="project" value="InterPro"/>
</dbReference>
<protein>
    <recommendedName>
        <fullName evidence="10">Type II secretion system protein K</fullName>
    </recommendedName>
</protein>
<dbReference type="PIRSF" id="PIRSF002786">
    <property type="entry name" value="XcpX"/>
    <property type="match status" value="1"/>
</dbReference>
<evidence type="ECO:0000313" key="15">
    <source>
        <dbReference type="Proteomes" id="UP000031572"/>
    </source>
</evidence>
<accession>A0A0C1Y7U9</accession>
<evidence type="ECO:0000259" key="13">
    <source>
        <dbReference type="Pfam" id="PF21687"/>
    </source>
</evidence>
<keyword evidence="8 11" id="KW-1133">Transmembrane helix</keyword>
<dbReference type="InterPro" id="IPR038072">
    <property type="entry name" value="GspK_central_sf"/>
</dbReference>
<dbReference type="AlphaFoldDB" id="A0A0C1Y7U9"/>
<evidence type="ECO:0000256" key="8">
    <source>
        <dbReference type="ARBA" id="ARBA00022989"/>
    </source>
</evidence>
<reference evidence="14 15" key="1">
    <citation type="submission" date="2014-12" db="EMBL/GenBank/DDBJ databases">
        <title>Denitrispirillum autotrophicum gen. nov., sp. nov., Denitrifying, Facultatively Autotrophic Bacteria Isolated from Rice Paddy Soil.</title>
        <authorList>
            <person name="Ishii S."/>
            <person name="Ashida N."/>
            <person name="Ohno H."/>
            <person name="Otsuka S."/>
            <person name="Yokota A."/>
            <person name="Senoo K."/>
        </authorList>
    </citation>
    <scope>NUCLEOTIDE SEQUENCE [LARGE SCALE GENOMIC DNA]</scope>
    <source>
        <strain evidence="14 15">TSA66</strain>
    </source>
</reference>
<dbReference type="InterPro" id="IPR049031">
    <property type="entry name" value="T2SSK_SAM-like_1st"/>
</dbReference>
<gene>
    <name evidence="14" type="ORF">TSA66_22505</name>
</gene>
<evidence type="ECO:0000256" key="11">
    <source>
        <dbReference type="SAM" id="Phobius"/>
    </source>
</evidence>
<proteinExistence type="inferred from homology"/>
<evidence type="ECO:0000256" key="9">
    <source>
        <dbReference type="ARBA" id="ARBA00023136"/>
    </source>
</evidence>
<name>A0A0C1Y7U9_9BURK</name>
<keyword evidence="5 10" id="KW-0997">Cell inner membrane</keyword>
<keyword evidence="3 10" id="KW-0813">Transport</keyword>
<keyword evidence="15" id="KW-1185">Reference proteome</keyword>
<feature type="transmembrane region" description="Helical" evidence="11">
    <location>
        <begin position="12"/>
        <end position="33"/>
    </location>
</feature>
<evidence type="ECO:0000256" key="3">
    <source>
        <dbReference type="ARBA" id="ARBA00022448"/>
    </source>
</evidence>
<evidence type="ECO:0000256" key="10">
    <source>
        <dbReference type="PIRNR" id="PIRNR002786"/>
    </source>
</evidence>
<evidence type="ECO:0000256" key="2">
    <source>
        <dbReference type="ARBA" id="ARBA00007246"/>
    </source>
</evidence>
<sequence>MNARRHSHQQGVAVITALLLTTLAITIVASLFWQQQVQVRAIENQRLQLQKQWILRGALDWSRLILREDARHSRVDHLGEPWAVPLAETRLDEYVENKDPSGDVPDASLSGGVVDAQSRFNLTNLAQNGKVNPTEVAAFARLLSLTRQNPSLAQAAADLMATAQAAAAPAAATGSTPGAPAAPVSSSASKKPLDILQIDDLLAVPDFTPEALAAIKDFIVVIPQSTKINVNTAPAEVLAARIGTLSLSEATAIVAARESAWFKDVPDFEQRLQGKTIDAADKQQLAVSTNYFLVNGIVRLNRAGMQMQALIERSGSGAMPTTQVIWIRES</sequence>
<comment type="similarity">
    <text evidence="2 10">Belongs to the GSP K family.</text>
</comment>
<dbReference type="Proteomes" id="UP000031572">
    <property type="component" value="Unassembled WGS sequence"/>
</dbReference>
<dbReference type="Gene3D" id="3.30.1300.30">
    <property type="entry name" value="GSPII I/J protein-like"/>
    <property type="match status" value="1"/>
</dbReference>
<dbReference type="Gene3D" id="1.10.40.60">
    <property type="entry name" value="EpsJ-like"/>
    <property type="match status" value="2"/>
</dbReference>
<dbReference type="InterPro" id="IPR049179">
    <property type="entry name" value="T2SSK_SAM-like_2nd"/>
</dbReference>
<dbReference type="PANTHER" id="PTHR38831">
    <property type="entry name" value="TYPE II SECRETION SYSTEM PROTEIN K"/>
    <property type="match status" value="1"/>
</dbReference>
<feature type="domain" description="T2SS protein K first SAM-like" evidence="13">
    <location>
        <begin position="118"/>
        <end position="224"/>
    </location>
</feature>
<keyword evidence="6 11" id="KW-0812">Transmembrane</keyword>
<comment type="caution">
    <text evidence="14">The sequence shown here is derived from an EMBL/GenBank/DDBJ whole genome shotgun (WGS) entry which is preliminary data.</text>
</comment>
<dbReference type="EMBL" id="JWJG01000028">
    <property type="protein sequence ID" value="KIF82968.1"/>
    <property type="molecule type" value="Genomic_DNA"/>
</dbReference>
<dbReference type="Pfam" id="PF03934">
    <property type="entry name" value="T2SSK"/>
    <property type="match status" value="1"/>
</dbReference>
<dbReference type="RefSeq" id="WP_040041599.1">
    <property type="nucleotide sequence ID" value="NZ_JWJG01000028.1"/>
</dbReference>
<dbReference type="SUPFAM" id="SSF158544">
    <property type="entry name" value="GspK insert domain-like"/>
    <property type="match status" value="1"/>
</dbReference>